<reference evidence="1 2" key="1">
    <citation type="submission" date="2021-09" db="EMBL/GenBank/DDBJ databases">
        <title>The complete genome sequence of a new microorganism.</title>
        <authorList>
            <person name="Zi Z."/>
        </authorList>
    </citation>
    <scope>NUCLEOTIDE SEQUENCE [LARGE SCALE GENOMIC DNA]</scope>
    <source>
        <strain evidence="1 2">WGZ8</strain>
    </source>
</reference>
<dbReference type="RefSeq" id="WP_224312119.1">
    <property type="nucleotide sequence ID" value="NZ_JAIRBM010000003.1"/>
</dbReference>
<proteinExistence type="predicted"/>
<comment type="caution">
    <text evidence="1">The sequence shown here is derived from an EMBL/GenBank/DDBJ whole genome shotgun (WGS) entry which is preliminary data.</text>
</comment>
<feature type="non-terminal residue" evidence="1">
    <location>
        <position position="62"/>
    </location>
</feature>
<dbReference type="EMBL" id="JAIRBM010000003">
    <property type="protein sequence ID" value="MBZ6075881.1"/>
    <property type="molecule type" value="Genomic_DNA"/>
</dbReference>
<dbReference type="Proteomes" id="UP000704176">
    <property type="component" value="Unassembled WGS sequence"/>
</dbReference>
<protein>
    <recommendedName>
        <fullName evidence="3">Right-handed parallel beta-helix repeat-containing protein</fullName>
    </recommendedName>
</protein>
<evidence type="ECO:0008006" key="3">
    <source>
        <dbReference type="Google" id="ProtNLM"/>
    </source>
</evidence>
<accession>A0ABS7VK31</accession>
<name>A0ABS7VK31_9HYPH</name>
<keyword evidence="2" id="KW-1185">Reference proteome</keyword>
<evidence type="ECO:0000313" key="2">
    <source>
        <dbReference type="Proteomes" id="UP000704176"/>
    </source>
</evidence>
<gene>
    <name evidence="1" type="ORF">K9B37_06215</name>
</gene>
<organism evidence="1 2">
    <name type="scientific">Microvirga puerhi</name>
    <dbReference type="NCBI Taxonomy" id="2876078"/>
    <lineage>
        <taxon>Bacteria</taxon>
        <taxon>Pseudomonadati</taxon>
        <taxon>Pseudomonadota</taxon>
        <taxon>Alphaproteobacteria</taxon>
        <taxon>Hyphomicrobiales</taxon>
        <taxon>Methylobacteriaceae</taxon>
        <taxon>Microvirga</taxon>
    </lineage>
</organism>
<evidence type="ECO:0000313" key="1">
    <source>
        <dbReference type="EMBL" id="MBZ6075881.1"/>
    </source>
</evidence>
<sequence>MSASAVSRFPTSSTTGLPAGVTLTASGDIIVTKAGTVLSNLNVRGQIWVRAENVTIQNCKIT</sequence>